<gene>
    <name evidence="1" type="ORF">GBAR_LOCUS29127</name>
</gene>
<dbReference type="GO" id="GO:0016491">
    <property type="term" value="F:oxidoreductase activity"/>
    <property type="evidence" value="ECO:0007669"/>
    <property type="project" value="InterPro"/>
</dbReference>
<dbReference type="PANTHER" id="PTHR11732">
    <property type="entry name" value="ALDO/KETO REDUCTASE"/>
    <property type="match status" value="1"/>
</dbReference>
<keyword evidence="2" id="KW-1185">Reference proteome</keyword>
<protein>
    <submittedName>
        <fullName evidence="1">NADPH-dependent aldo-keto reductase, chloroplastic</fullName>
    </submittedName>
</protein>
<dbReference type="InterPro" id="IPR020471">
    <property type="entry name" value="AKR"/>
</dbReference>
<comment type="caution">
    <text evidence="1">The sequence shown here is derived from an EMBL/GenBank/DDBJ whole genome shotgun (WGS) entry which is preliminary data.</text>
</comment>
<sequence>MAKVRMARKEAILIVYMVESTIKMLSGTHITAFGIGHINTAQTYQNEAEIGVALQKCFEEGVCKREDLFVTSELWYAETLY</sequence>
<dbReference type="Proteomes" id="UP001174909">
    <property type="component" value="Unassembled WGS sequence"/>
</dbReference>
<evidence type="ECO:0000313" key="2">
    <source>
        <dbReference type="Proteomes" id="UP001174909"/>
    </source>
</evidence>
<reference evidence="1" key="1">
    <citation type="submission" date="2023-03" db="EMBL/GenBank/DDBJ databases">
        <authorList>
            <person name="Steffen K."/>
            <person name="Cardenas P."/>
        </authorList>
    </citation>
    <scope>NUCLEOTIDE SEQUENCE</scope>
</reference>
<dbReference type="SUPFAM" id="SSF51430">
    <property type="entry name" value="NAD(P)-linked oxidoreductase"/>
    <property type="match status" value="1"/>
</dbReference>
<dbReference type="Gene3D" id="3.20.20.100">
    <property type="entry name" value="NADP-dependent oxidoreductase domain"/>
    <property type="match status" value="1"/>
</dbReference>
<dbReference type="InterPro" id="IPR036812">
    <property type="entry name" value="NAD(P)_OxRdtase_dom_sf"/>
</dbReference>
<name>A0AA35TRS3_GEOBA</name>
<evidence type="ECO:0000313" key="1">
    <source>
        <dbReference type="EMBL" id="CAI8053255.1"/>
    </source>
</evidence>
<proteinExistence type="predicted"/>
<dbReference type="EMBL" id="CASHTH010004081">
    <property type="protein sequence ID" value="CAI8053255.1"/>
    <property type="molecule type" value="Genomic_DNA"/>
</dbReference>
<accession>A0AA35TRS3</accession>
<dbReference type="AlphaFoldDB" id="A0AA35TRS3"/>
<organism evidence="1 2">
    <name type="scientific">Geodia barretti</name>
    <name type="common">Barrett's horny sponge</name>
    <dbReference type="NCBI Taxonomy" id="519541"/>
    <lineage>
        <taxon>Eukaryota</taxon>
        <taxon>Metazoa</taxon>
        <taxon>Porifera</taxon>
        <taxon>Demospongiae</taxon>
        <taxon>Heteroscleromorpha</taxon>
        <taxon>Tetractinellida</taxon>
        <taxon>Astrophorina</taxon>
        <taxon>Geodiidae</taxon>
        <taxon>Geodia</taxon>
    </lineage>
</organism>